<evidence type="ECO:0000256" key="2">
    <source>
        <dbReference type="ARBA" id="ARBA00022679"/>
    </source>
</evidence>
<protein>
    <submittedName>
        <fullName evidence="5">(1-&gt;4)-alpha-D-glucan synthase (UDP-glucose)</fullName>
    </submittedName>
</protein>
<dbReference type="PANTHER" id="PTHR45947">
    <property type="entry name" value="SULFOQUINOVOSYL TRANSFERASE SQD2"/>
    <property type="match status" value="1"/>
</dbReference>
<dbReference type="Proteomes" id="UP000317043">
    <property type="component" value="Unassembled WGS sequence"/>
</dbReference>
<dbReference type="Gene3D" id="3.40.50.2000">
    <property type="entry name" value="Glycogen Phosphorylase B"/>
    <property type="match status" value="2"/>
</dbReference>
<dbReference type="SUPFAM" id="SSF53756">
    <property type="entry name" value="UDP-Glycosyltransferase/glycogen phosphorylase"/>
    <property type="match status" value="1"/>
</dbReference>
<evidence type="ECO:0000259" key="3">
    <source>
        <dbReference type="Pfam" id="PF00534"/>
    </source>
</evidence>
<reference evidence="5 6" key="1">
    <citation type="submission" date="2019-06" db="EMBL/GenBank/DDBJ databases">
        <title>Sequencing the genomes of 1000 actinobacteria strains.</title>
        <authorList>
            <person name="Klenk H.-P."/>
        </authorList>
    </citation>
    <scope>NUCLEOTIDE SEQUENCE [LARGE SCALE GENOMIC DNA]</scope>
    <source>
        <strain evidence="5 6">DSM 45928</strain>
    </source>
</reference>
<evidence type="ECO:0000256" key="1">
    <source>
        <dbReference type="ARBA" id="ARBA00022676"/>
    </source>
</evidence>
<dbReference type="InterPro" id="IPR001296">
    <property type="entry name" value="Glyco_trans_1"/>
</dbReference>
<dbReference type="RefSeq" id="WP_246099974.1">
    <property type="nucleotide sequence ID" value="NZ_JBHTGS010000001.1"/>
</dbReference>
<comment type="caution">
    <text evidence="5">The sequence shown here is derived from an EMBL/GenBank/DDBJ whole genome shotgun (WGS) entry which is preliminary data.</text>
</comment>
<sequence>MSTPSGEKRNILMLSWEYPPVLVGGLGRHVHALATSLAAAGHTVTVATRHGVHPDGTPAAMDETVDGVRIMRAPQDAPLFAFHQDTLLSWTLAFNHALTRTALRAAQTQEFDVIHAHDWLVTHAAVTLKHHLDLPLVATLHSTEAGRHQGWLPDDTSKAIHSIEWWLTYEARRVLTCSEYMRWEVEHLFELPDGKVDVVPNGVDRDSFTATAPDTEPLRAEYGGGPIVLHAGRLVHEKGVQDLLDATETLAARHPGLKVLIAGEGPWEDELRQRATALGITDTVEFLGFVGGSRLPALLAAADCFTIPSRYEPFGMVALEAVAAGTVVVAADAGGLTEFIIDDETGKTHRPGDPASLADAVSAVLDDPELARRLRDNASDMIGRHYTWGPIAEQTVASYRRAEVEEISMGAELAATELRVTIPEGNLLTDVDRRA</sequence>
<dbReference type="Pfam" id="PF00534">
    <property type="entry name" value="Glycos_transf_1"/>
    <property type="match status" value="1"/>
</dbReference>
<keyword evidence="6" id="KW-1185">Reference proteome</keyword>
<dbReference type="CDD" id="cd03801">
    <property type="entry name" value="GT4_PimA-like"/>
    <property type="match status" value="1"/>
</dbReference>
<evidence type="ECO:0000313" key="5">
    <source>
        <dbReference type="EMBL" id="TQL75279.1"/>
    </source>
</evidence>
<name>A0A543ARS3_9ACTN</name>
<dbReference type="EMBL" id="VFOW01000001">
    <property type="protein sequence ID" value="TQL75279.1"/>
    <property type="molecule type" value="Genomic_DNA"/>
</dbReference>
<dbReference type="GO" id="GO:0016757">
    <property type="term" value="F:glycosyltransferase activity"/>
    <property type="evidence" value="ECO:0007669"/>
    <property type="project" value="UniProtKB-KW"/>
</dbReference>
<dbReference type="Pfam" id="PF13439">
    <property type="entry name" value="Glyco_transf_4"/>
    <property type="match status" value="1"/>
</dbReference>
<dbReference type="AlphaFoldDB" id="A0A543ARS3"/>
<keyword evidence="2" id="KW-0808">Transferase</keyword>
<keyword evidence="1" id="KW-0328">Glycosyltransferase</keyword>
<feature type="domain" description="Glycosyltransferase subfamily 4-like N-terminal" evidence="4">
    <location>
        <begin position="23"/>
        <end position="206"/>
    </location>
</feature>
<evidence type="ECO:0000313" key="6">
    <source>
        <dbReference type="Proteomes" id="UP000317043"/>
    </source>
</evidence>
<proteinExistence type="predicted"/>
<dbReference type="FunCoup" id="A0A543ARS3">
    <property type="interactions" value="273"/>
</dbReference>
<dbReference type="GO" id="GO:1901137">
    <property type="term" value="P:carbohydrate derivative biosynthetic process"/>
    <property type="evidence" value="ECO:0007669"/>
    <property type="project" value="UniProtKB-ARBA"/>
</dbReference>
<dbReference type="PANTHER" id="PTHR45947:SF3">
    <property type="entry name" value="SULFOQUINOVOSYL TRANSFERASE SQD2"/>
    <property type="match status" value="1"/>
</dbReference>
<organism evidence="5 6">
    <name type="scientific">Stackebrandtia endophytica</name>
    <dbReference type="NCBI Taxonomy" id="1496996"/>
    <lineage>
        <taxon>Bacteria</taxon>
        <taxon>Bacillati</taxon>
        <taxon>Actinomycetota</taxon>
        <taxon>Actinomycetes</taxon>
        <taxon>Glycomycetales</taxon>
        <taxon>Glycomycetaceae</taxon>
        <taxon>Stackebrandtia</taxon>
    </lineage>
</organism>
<gene>
    <name evidence="5" type="ORF">FB566_0776</name>
</gene>
<feature type="domain" description="Glycosyl transferase family 1" evidence="3">
    <location>
        <begin position="222"/>
        <end position="379"/>
    </location>
</feature>
<dbReference type="InterPro" id="IPR028098">
    <property type="entry name" value="Glyco_trans_4-like_N"/>
</dbReference>
<accession>A0A543ARS3</accession>
<dbReference type="InParanoid" id="A0A543ARS3"/>
<evidence type="ECO:0000259" key="4">
    <source>
        <dbReference type="Pfam" id="PF13439"/>
    </source>
</evidence>
<dbReference type="InterPro" id="IPR050194">
    <property type="entry name" value="Glycosyltransferase_grp1"/>
</dbReference>